<name>A0ABN1GI26_9ACTN</name>
<comment type="caution">
    <text evidence="1">The sequence shown here is derived from an EMBL/GenBank/DDBJ whole genome shotgun (WGS) entry which is preliminary data.</text>
</comment>
<evidence type="ECO:0000313" key="2">
    <source>
        <dbReference type="Proteomes" id="UP001500668"/>
    </source>
</evidence>
<sequence length="85" mass="8780">MGSVSATCDDAWRTADGTIHTSAVSYSLTAAEDREKQLTADHAAVRIVEVAIGQDVPATVLAEMRTEAEARLIASSASATPTASC</sequence>
<accession>A0ABN1GI26</accession>
<gene>
    <name evidence="1" type="ORF">GCM10010394_47230</name>
</gene>
<organism evidence="1 2">
    <name type="scientific">Streptomyces crystallinus</name>
    <dbReference type="NCBI Taxonomy" id="68191"/>
    <lineage>
        <taxon>Bacteria</taxon>
        <taxon>Bacillati</taxon>
        <taxon>Actinomycetota</taxon>
        <taxon>Actinomycetes</taxon>
        <taxon>Kitasatosporales</taxon>
        <taxon>Streptomycetaceae</taxon>
        <taxon>Streptomyces</taxon>
    </lineage>
</organism>
<protein>
    <submittedName>
        <fullName evidence="1">Uncharacterized protein</fullName>
    </submittedName>
</protein>
<dbReference type="EMBL" id="BAAACA010000034">
    <property type="protein sequence ID" value="GAA0611972.1"/>
    <property type="molecule type" value="Genomic_DNA"/>
</dbReference>
<keyword evidence="2" id="KW-1185">Reference proteome</keyword>
<dbReference type="Proteomes" id="UP001500668">
    <property type="component" value="Unassembled WGS sequence"/>
</dbReference>
<proteinExistence type="predicted"/>
<reference evidence="1 2" key="1">
    <citation type="journal article" date="2019" name="Int. J. Syst. Evol. Microbiol.">
        <title>The Global Catalogue of Microorganisms (GCM) 10K type strain sequencing project: providing services to taxonomists for standard genome sequencing and annotation.</title>
        <authorList>
            <consortium name="The Broad Institute Genomics Platform"/>
            <consortium name="The Broad Institute Genome Sequencing Center for Infectious Disease"/>
            <person name="Wu L."/>
            <person name="Ma J."/>
        </authorList>
    </citation>
    <scope>NUCLEOTIDE SEQUENCE [LARGE SCALE GENOMIC DNA]</scope>
    <source>
        <strain evidence="1 2">JCM 5067</strain>
    </source>
</reference>
<evidence type="ECO:0000313" key="1">
    <source>
        <dbReference type="EMBL" id="GAA0611972.1"/>
    </source>
</evidence>